<feature type="transmembrane region" description="Helical" evidence="1">
    <location>
        <begin position="109"/>
        <end position="130"/>
    </location>
</feature>
<accession>A0ABT8N2S6</accession>
<feature type="transmembrane region" description="Helical" evidence="1">
    <location>
        <begin position="237"/>
        <end position="264"/>
    </location>
</feature>
<dbReference type="Pfam" id="PF09586">
    <property type="entry name" value="YfhO"/>
    <property type="match status" value="1"/>
</dbReference>
<reference evidence="2 3" key="1">
    <citation type="submission" date="2023-06" db="EMBL/GenBank/DDBJ databases">
        <title>Novel species in genus Planococcus.</title>
        <authorList>
            <person name="Ning S."/>
        </authorList>
    </citation>
    <scope>NUCLEOTIDE SEQUENCE [LARGE SCALE GENOMIC DNA]</scope>
    <source>
        <strain evidence="2 3">N028</strain>
    </source>
</reference>
<keyword evidence="1" id="KW-0472">Membrane</keyword>
<feature type="transmembrane region" description="Helical" evidence="1">
    <location>
        <begin position="205"/>
        <end position="225"/>
    </location>
</feature>
<feature type="transmembrane region" description="Helical" evidence="1">
    <location>
        <begin position="142"/>
        <end position="159"/>
    </location>
</feature>
<keyword evidence="1" id="KW-0812">Transmembrane</keyword>
<evidence type="ECO:0000313" key="2">
    <source>
        <dbReference type="EMBL" id="MDN7241999.1"/>
    </source>
</evidence>
<feature type="transmembrane region" description="Helical" evidence="1">
    <location>
        <begin position="314"/>
        <end position="335"/>
    </location>
</feature>
<dbReference type="PANTHER" id="PTHR38454:SF1">
    <property type="entry name" value="INTEGRAL MEMBRANE PROTEIN"/>
    <property type="match status" value="1"/>
</dbReference>
<gene>
    <name evidence="2" type="ORF">QWY14_09330</name>
</gene>
<feature type="transmembrane region" description="Helical" evidence="1">
    <location>
        <begin position="372"/>
        <end position="389"/>
    </location>
</feature>
<keyword evidence="3" id="KW-1185">Reference proteome</keyword>
<sequence>MRVKYPNSILFVCCFALAIVSHAVFLYQWTQDHYMIGINDGLAQMMPFKHLLYEQYTNGEFFYSFSFGLGSGIYSGLSYYFSTSTVFWLSAAIVFLLEKIRLIGSPDVLFWANAAVFISVLRLSVVLFITTRLFMYMNIPRRYAFIGASFYGVSGMFFRHTAYWEFFADAFLWLPLLILGVEKIFRESKPGWFLFAVAISLINNFYFSYINFLLAGIYILVRLFIPLAAQEIEKKKAFLLFLFSGIIGFGISAVAFIPAVYAYLNNHRPPFSQDIPWFDFSDDILYTSRIVVIPAIFVVLLFSAFLYRNKLYRLFTVLGLISIALHHSPIAGSIFNGLSAPQNRWEYFLSLMVGGTVAVGLANLHKLTLRQFAVAAFFTIVAYVLWALGDEKLDFSTKYSIFMAISLPITLLLMFSFVKSKKRGFKFALIGFLFVWLVGSVNIYQVEKLLVDGELSKVNKELMTGPDYDDPEIRKLLEEIQQRDDGITYRIEWMEGVRNNTPLVQDFRGLSAYSSILNKNLLYFYLYDLEIDMGRESVSRYATLGNRANLHSLLQGKYVIAEKNVPGADVLSESREIENVPYGFTKIMESENFTVYENDNLLPFARSASTVYQERQLAKSHPLAREHAMLDGIVLDDAKNTEPLPDVEEQATEFTIETHGSQYNKDILVVEEEIGGIDLVPAASPPEGDFYVSFHLENQAHDQGFNLAVNNYLTSRKSNQSVYKTFVDDITIRIPSAERIKIRLPKGTYNLSDLQVFTESYDVLKSQKDVDSGIKGLDIGGHKVKLEYANSNNDDFLSINVPYEKGWNASVNGQKTEVLKANYAFIGVPLEKGNNIVELTYRPPFFYPTLIVSIISLLLGFWFVFIGTSRGNKSTH</sequence>
<evidence type="ECO:0000256" key="1">
    <source>
        <dbReference type="SAM" id="Phobius"/>
    </source>
</evidence>
<dbReference type="PANTHER" id="PTHR38454">
    <property type="entry name" value="INTEGRAL MEMBRANE PROTEIN-RELATED"/>
    <property type="match status" value="1"/>
</dbReference>
<dbReference type="InterPro" id="IPR018580">
    <property type="entry name" value="Uncharacterised_YfhO"/>
</dbReference>
<feature type="transmembrane region" description="Helical" evidence="1">
    <location>
        <begin position="284"/>
        <end position="307"/>
    </location>
</feature>
<feature type="transmembrane region" description="Helical" evidence="1">
    <location>
        <begin position="77"/>
        <end position="97"/>
    </location>
</feature>
<comment type="caution">
    <text evidence="2">The sequence shown here is derived from an EMBL/GenBank/DDBJ whole genome shotgun (WGS) entry which is preliminary data.</text>
</comment>
<feature type="transmembrane region" description="Helical" evidence="1">
    <location>
        <begin position="401"/>
        <end position="418"/>
    </location>
</feature>
<feature type="transmembrane region" description="Helical" evidence="1">
    <location>
        <begin position="845"/>
        <end position="866"/>
    </location>
</feature>
<proteinExistence type="predicted"/>
<name>A0ABT8N2S6_9BACL</name>
<dbReference type="EMBL" id="JAUJWV010000001">
    <property type="protein sequence ID" value="MDN7241999.1"/>
    <property type="molecule type" value="Genomic_DNA"/>
</dbReference>
<feature type="transmembrane region" description="Helical" evidence="1">
    <location>
        <begin position="425"/>
        <end position="444"/>
    </location>
</feature>
<keyword evidence="1" id="KW-1133">Transmembrane helix</keyword>
<feature type="transmembrane region" description="Helical" evidence="1">
    <location>
        <begin position="347"/>
        <end position="365"/>
    </location>
</feature>
<protein>
    <submittedName>
        <fullName evidence="2">YfhO family protein</fullName>
    </submittedName>
</protein>
<feature type="transmembrane region" description="Helical" evidence="1">
    <location>
        <begin position="166"/>
        <end position="185"/>
    </location>
</feature>
<evidence type="ECO:0000313" key="3">
    <source>
        <dbReference type="Proteomes" id="UP001172055"/>
    </source>
</evidence>
<dbReference type="Proteomes" id="UP001172055">
    <property type="component" value="Unassembled WGS sequence"/>
</dbReference>
<organism evidence="2 3">
    <name type="scientific">Planococcus shixiaomingii</name>
    <dbReference type="NCBI Taxonomy" id="3058393"/>
    <lineage>
        <taxon>Bacteria</taxon>
        <taxon>Bacillati</taxon>
        <taxon>Bacillota</taxon>
        <taxon>Bacilli</taxon>
        <taxon>Bacillales</taxon>
        <taxon>Caryophanaceae</taxon>
        <taxon>Planococcus</taxon>
    </lineage>
</organism>